<keyword evidence="1" id="KW-0802">TPR repeat</keyword>
<proteinExistence type="predicted"/>
<dbReference type="InterPro" id="IPR019734">
    <property type="entry name" value="TPR_rpt"/>
</dbReference>
<dbReference type="AlphaFoldDB" id="W4LZ43"/>
<reference evidence="3 4" key="1">
    <citation type="journal article" date="2014" name="Nature">
        <title>An environmental bacterial taxon with a large and distinct metabolic repertoire.</title>
        <authorList>
            <person name="Wilson M.C."/>
            <person name="Mori T."/>
            <person name="Ruckert C."/>
            <person name="Uria A.R."/>
            <person name="Helf M.J."/>
            <person name="Takada K."/>
            <person name="Gernert C."/>
            <person name="Steffens U.A."/>
            <person name="Heycke N."/>
            <person name="Schmitt S."/>
            <person name="Rinke C."/>
            <person name="Helfrich E.J."/>
            <person name="Brachmann A.O."/>
            <person name="Gurgui C."/>
            <person name="Wakimoto T."/>
            <person name="Kracht M."/>
            <person name="Crusemann M."/>
            <person name="Hentschel U."/>
            <person name="Abe I."/>
            <person name="Matsunaga S."/>
            <person name="Kalinowski J."/>
            <person name="Takeyama H."/>
            <person name="Piel J."/>
        </authorList>
    </citation>
    <scope>NUCLEOTIDE SEQUENCE [LARGE SCALE GENOMIC DNA]</scope>
    <source>
        <strain evidence="4">TSY1</strain>
    </source>
</reference>
<accession>W4LZ43</accession>
<feature type="repeat" description="TPR" evidence="1">
    <location>
        <begin position="59"/>
        <end position="92"/>
    </location>
</feature>
<evidence type="ECO:0000256" key="1">
    <source>
        <dbReference type="PROSITE-ProRule" id="PRU00339"/>
    </source>
</evidence>
<dbReference type="HOGENOM" id="CLU_1021893_0_0_7"/>
<gene>
    <name evidence="3" type="ORF">ETSY1_00875</name>
</gene>
<protein>
    <submittedName>
        <fullName evidence="3">Uncharacterized protein</fullName>
    </submittedName>
</protein>
<feature type="region of interest" description="Disordered" evidence="2">
    <location>
        <begin position="161"/>
        <end position="240"/>
    </location>
</feature>
<dbReference type="PROSITE" id="PS50005">
    <property type="entry name" value="TPR"/>
    <property type="match status" value="1"/>
</dbReference>
<dbReference type="SUPFAM" id="SSF48452">
    <property type="entry name" value="TPR-like"/>
    <property type="match status" value="1"/>
</dbReference>
<feature type="compositionally biased region" description="Polar residues" evidence="2">
    <location>
        <begin position="166"/>
        <end position="184"/>
    </location>
</feature>
<feature type="compositionally biased region" description="Low complexity" evidence="2">
    <location>
        <begin position="189"/>
        <end position="218"/>
    </location>
</feature>
<dbReference type="SMART" id="SM00028">
    <property type="entry name" value="TPR"/>
    <property type="match status" value="3"/>
</dbReference>
<evidence type="ECO:0000256" key="2">
    <source>
        <dbReference type="SAM" id="MobiDB-lite"/>
    </source>
</evidence>
<dbReference type="Proteomes" id="UP000019141">
    <property type="component" value="Unassembled WGS sequence"/>
</dbReference>
<evidence type="ECO:0000313" key="3">
    <source>
        <dbReference type="EMBL" id="ETX03205.1"/>
    </source>
</evidence>
<dbReference type="InterPro" id="IPR011990">
    <property type="entry name" value="TPR-like_helical_dom_sf"/>
</dbReference>
<evidence type="ECO:0000313" key="4">
    <source>
        <dbReference type="Proteomes" id="UP000019141"/>
    </source>
</evidence>
<keyword evidence="4" id="KW-1185">Reference proteome</keyword>
<comment type="caution">
    <text evidence="3">The sequence shown here is derived from an EMBL/GenBank/DDBJ whole genome shotgun (WGS) entry which is preliminary data.</text>
</comment>
<name>W4LZ43_ENTF1</name>
<sequence length="272" mass="31149">MKGHGVVIGLAVILCTPLLGQTASPYEAVQRGNVHYQERRYDEALQQYEIASQAIPEAAEILFNQGNAHYQQGNYVKALTSYAAALHAGDHELESRITYNLGNVEYQQALQTLQHSEDALKHLRSAMTYYRNSLKLDPQQHQARYNLELAMRLRHQLLEQERQKSAEQGQNRQKTEHQGQQASNRKQDSQSQETPQNEQQSQGQSSHQASSAHASPTSGSVGTQKIAAPPQLSPEEAERRLDVIRQRAREIDQLRQQWRRARMRDVRMDKYW</sequence>
<dbReference type="EMBL" id="AZHW01000067">
    <property type="protein sequence ID" value="ETX03205.1"/>
    <property type="molecule type" value="Genomic_DNA"/>
</dbReference>
<organism evidence="3 4">
    <name type="scientific">Entotheonella factor</name>
    <dbReference type="NCBI Taxonomy" id="1429438"/>
    <lineage>
        <taxon>Bacteria</taxon>
        <taxon>Pseudomonadati</taxon>
        <taxon>Nitrospinota/Tectimicrobiota group</taxon>
        <taxon>Candidatus Tectimicrobiota</taxon>
        <taxon>Candidatus Entotheonellia</taxon>
        <taxon>Candidatus Entotheonellales</taxon>
        <taxon>Candidatus Entotheonellaceae</taxon>
        <taxon>Candidatus Entotheonella</taxon>
    </lineage>
</organism>
<dbReference type="Gene3D" id="1.25.40.10">
    <property type="entry name" value="Tetratricopeptide repeat domain"/>
    <property type="match status" value="1"/>
</dbReference>
<dbReference type="Pfam" id="PF13432">
    <property type="entry name" value="TPR_16"/>
    <property type="match status" value="1"/>
</dbReference>